<dbReference type="PANTHER" id="PTHR14905">
    <property type="entry name" value="NG37"/>
    <property type="match status" value="1"/>
</dbReference>
<dbReference type="InterPro" id="IPR036465">
    <property type="entry name" value="vWFA_dom_sf"/>
</dbReference>
<gene>
    <name evidence="6" type="primary">Vwa7_1</name>
    <name evidence="6" type="ORF">GWK47_050029</name>
</gene>
<feature type="domain" description="Hemicentin-1-like von Willebrand factor A" evidence="4">
    <location>
        <begin position="279"/>
        <end position="455"/>
    </location>
</feature>
<dbReference type="Proteomes" id="UP000770661">
    <property type="component" value="Unassembled WGS sequence"/>
</dbReference>
<dbReference type="PANTHER" id="PTHR14905:SF7">
    <property type="entry name" value="VON WILLEBRAND FACTOR A DOMAIN-CONTAINING PROTEIN 7"/>
    <property type="match status" value="1"/>
</dbReference>
<dbReference type="OrthoDB" id="6372802at2759"/>
<dbReference type="Pfam" id="PF25107">
    <property type="entry name" value="VWA7_N"/>
    <property type="match status" value="1"/>
</dbReference>
<evidence type="ECO:0000259" key="5">
    <source>
        <dbReference type="Pfam" id="PF25107"/>
    </source>
</evidence>
<dbReference type="Gene3D" id="3.40.50.410">
    <property type="entry name" value="von Willebrand factor, type A domain"/>
    <property type="match status" value="1"/>
</dbReference>
<evidence type="ECO:0000259" key="4">
    <source>
        <dbReference type="Pfam" id="PF25106"/>
    </source>
</evidence>
<keyword evidence="7" id="KW-1185">Reference proteome</keyword>
<sequence length="566" mass="61360">MDTQEGIRRNIREFFLTYPPPDSPSFYLPEGASLSQLFHLYYGTNASPTRFIKAVNSIAIANINSDSSQQFRYDPALHSDGEKLDATQKKLTKRYPQILSSILIQESYSAARSLLGSSLHSVQDFYSHSTWVEQGNTGILKGLGLPGYDLGTLAGSTEDVCTPCPGPQGSCTGNVKSGAGLSSGYYTYDTEMGKDFLVPKPTSGGKCSHGGSQDDSSYQPAQGGINKDTPFPCFSPHHHLHEEAAELAVQATQYYLNKVLTAVGYDKYRRLFDLYLGSALSITIDTTGSMGEDIEAVKNQVEQIVASSSPELYILSQFNDPGCGPVLKTTDGDVFMAAVKDLRANGGGDGPELFWCGLQLALSMTPDYGNVFCFTDAVAKDGEKMDGLISQAQIQSNKVTVILSDLLKDEKKEKIQQTGGSGDKGKKRQKKDMITTIEDYERLTQATGGLLISAAKFDVNDIVGIMGSGVETSTVTVLQQEVTGVGSTTFPVDDTLVDFELRLSGELLPQYSSIPRTRTTSNSGTTSNLEVEVNLEFNLDVNLEVEIEVNLEVDLDLNLDLDLDLT</sequence>
<accession>A0A8J5CTY3</accession>
<dbReference type="InterPro" id="IPR056862">
    <property type="entry name" value="VWA7_N"/>
</dbReference>
<evidence type="ECO:0000313" key="6">
    <source>
        <dbReference type="EMBL" id="KAG0719672.1"/>
    </source>
</evidence>
<dbReference type="InterPro" id="IPR052577">
    <property type="entry name" value="VWA7"/>
</dbReference>
<comment type="caution">
    <text evidence="6">The sequence shown here is derived from an EMBL/GenBank/DDBJ whole genome shotgun (WGS) entry which is preliminary data.</text>
</comment>
<protein>
    <submittedName>
        <fullName evidence="6">von Willebrand factor A domain-containing protein 7</fullName>
    </submittedName>
</protein>
<dbReference type="AlphaFoldDB" id="A0A8J5CTY3"/>
<dbReference type="SUPFAM" id="SSF53300">
    <property type="entry name" value="vWA-like"/>
    <property type="match status" value="1"/>
</dbReference>
<proteinExistence type="predicted"/>
<dbReference type="Pfam" id="PF25106">
    <property type="entry name" value="VWA_4"/>
    <property type="match status" value="1"/>
</dbReference>
<evidence type="ECO:0000256" key="3">
    <source>
        <dbReference type="ARBA" id="ARBA00022729"/>
    </source>
</evidence>
<keyword evidence="2" id="KW-0964">Secreted</keyword>
<dbReference type="GO" id="GO:0032991">
    <property type="term" value="C:protein-containing complex"/>
    <property type="evidence" value="ECO:0007669"/>
    <property type="project" value="UniProtKB-ARBA"/>
</dbReference>
<keyword evidence="3" id="KW-0732">Signal</keyword>
<organism evidence="6 7">
    <name type="scientific">Chionoecetes opilio</name>
    <name type="common">Atlantic snow crab</name>
    <name type="synonym">Cancer opilio</name>
    <dbReference type="NCBI Taxonomy" id="41210"/>
    <lineage>
        <taxon>Eukaryota</taxon>
        <taxon>Metazoa</taxon>
        <taxon>Ecdysozoa</taxon>
        <taxon>Arthropoda</taxon>
        <taxon>Crustacea</taxon>
        <taxon>Multicrustacea</taxon>
        <taxon>Malacostraca</taxon>
        <taxon>Eumalacostraca</taxon>
        <taxon>Eucarida</taxon>
        <taxon>Decapoda</taxon>
        <taxon>Pleocyemata</taxon>
        <taxon>Brachyura</taxon>
        <taxon>Eubrachyura</taxon>
        <taxon>Majoidea</taxon>
        <taxon>Majidae</taxon>
        <taxon>Chionoecetes</taxon>
    </lineage>
</organism>
<evidence type="ECO:0000313" key="7">
    <source>
        <dbReference type="Proteomes" id="UP000770661"/>
    </source>
</evidence>
<feature type="domain" description="VWA7 N-terminal" evidence="5">
    <location>
        <begin position="34"/>
        <end position="268"/>
    </location>
</feature>
<reference evidence="6" key="1">
    <citation type="submission" date="2020-07" db="EMBL/GenBank/DDBJ databases">
        <title>The High-quality genome of the commercially important snow crab, Chionoecetes opilio.</title>
        <authorList>
            <person name="Jeong J.-H."/>
            <person name="Ryu S."/>
        </authorList>
    </citation>
    <scope>NUCLEOTIDE SEQUENCE</scope>
    <source>
        <strain evidence="6">MADBK_172401_WGS</strain>
        <tissue evidence="6">Digestive gland</tissue>
    </source>
</reference>
<dbReference type="InterPro" id="IPR056861">
    <property type="entry name" value="HMCN1-like_VWA"/>
</dbReference>
<comment type="subcellular location">
    <subcellularLocation>
        <location evidence="1">Secreted</location>
    </subcellularLocation>
</comment>
<evidence type="ECO:0000256" key="1">
    <source>
        <dbReference type="ARBA" id="ARBA00004613"/>
    </source>
</evidence>
<name>A0A8J5CTY3_CHIOP</name>
<dbReference type="EMBL" id="JACEEZ010014154">
    <property type="protein sequence ID" value="KAG0719672.1"/>
    <property type="molecule type" value="Genomic_DNA"/>
</dbReference>
<evidence type="ECO:0000256" key="2">
    <source>
        <dbReference type="ARBA" id="ARBA00022525"/>
    </source>
</evidence>